<evidence type="ECO:0000313" key="10">
    <source>
        <dbReference type="EMBL" id="KAF1800376.1"/>
    </source>
</evidence>
<keyword evidence="10" id="KW-0378">Hydrolase</keyword>
<comment type="caution">
    <text evidence="10">The sequence shown here is derived from an EMBL/GenBank/DDBJ whole genome shotgun (WGS) entry which is preliminary data.</text>
</comment>
<dbReference type="InterPro" id="IPR027640">
    <property type="entry name" value="Kinesin-like_fam"/>
</dbReference>
<dbReference type="GO" id="GO:0005874">
    <property type="term" value="C:microtubule"/>
    <property type="evidence" value="ECO:0007669"/>
    <property type="project" value="UniProtKB-KW"/>
</dbReference>
<feature type="compositionally biased region" description="Low complexity" evidence="8">
    <location>
        <begin position="36"/>
        <end position="65"/>
    </location>
</feature>
<evidence type="ECO:0000256" key="8">
    <source>
        <dbReference type="SAM" id="MobiDB-lite"/>
    </source>
</evidence>
<evidence type="ECO:0000256" key="7">
    <source>
        <dbReference type="SAM" id="Coils"/>
    </source>
</evidence>
<dbReference type="AlphaFoldDB" id="A0A8H4BE56"/>
<dbReference type="PANTHER" id="PTHR47968">
    <property type="entry name" value="CENTROMERE PROTEIN E"/>
    <property type="match status" value="1"/>
</dbReference>
<evidence type="ECO:0000313" key="11">
    <source>
        <dbReference type="Proteomes" id="UP000469890"/>
    </source>
</evidence>
<feature type="coiled-coil region" evidence="7">
    <location>
        <begin position="410"/>
        <end position="437"/>
    </location>
</feature>
<evidence type="ECO:0000259" key="9">
    <source>
        <dbReference type="PROSITE" id="PS50067"/>
    </source>
</evidence>
<protein>
    <recommendedName>
        <fullName evidence="6">Kinesin-like protein</fullName>
    </recommendedName>
</protein>
<feature type="compositionally biased region" description="Polar residues" evidence="8">
    <location>
        <begin position="773"/>
        <end position="783"/>
    </location>
</feature>
<evidence type="ECO:0000256" key="3">
    <source>
        <dbReference type="ARBA" id="ARBA00023054"/>
    </source>
</evidence>
<evidence type="ECO:0000256" key="4">
    <source>
        <dbReference type="ARBA" id="ARBA00023175"/>
    </source>
</evidence>
<dbReference type="Pfam" id="PF00225">
    <property type="entry name" value="Kinesin"/>
    <property type="match status" value="1"/>
</dbReference>
<dbReference type="GO" id="GO:0008017">
    <property type="term" value="F:microtubule binding"/>
    <property type="evidence" value="ECO:0007669"/>
    <property type="project" value="InterPro"/>
</dbReference>
<feature type="compositionally biased region" description="Acidic residues" evidence="8">
    <location>
        <begin position="784"/>
        <end position="799"/>
    </location>
</feature>
<keyword evidence="6" id="KW-0493">Microtubule</keyword>
<feature type="region of interest" description="Disordered" evidence="8">
    <location>
        <begin position="773"/>
        <end position="799"/>
    </location>
</feature>
<dbReference type="GO" id="GO:0003777">
    <property type="term" value="F:microtubule motor activity"/>
    <property type="evidence" value="ECO:0007669"/>
    <property type="project" value="InterPro"/>
</dbReference>
<dbReference type="InterPro" id="IPR027417">
    <property type="entry name" value="P-loop_NTPase"/>
</dbReference>
<dbReference type="SUPFAM" id="SSF52540">
    <property type="entry name" value="P-loop containing nucleoside triphosphate hydrolases"/>
    <property type="match status" value="1"/>
</dbReference>
<evidence type="ECO:0000256" key="5">
    <source>
        <dbReference type="PROSITE-ProRule" id="PRU00283"/>
    </source>
</evidence>
<dbReference type="PROSITE" id="PS50067">
    <property type="entry name" value="KINESIN_MOTOR_2"/>
    <property type="match status" value="1"/>
</dbReference>
<accession>A0A8H4BE56</accession>
<dbReference type="InterPro" id="IPR036961">
    <property type="entry name" value="Kinesin_motor_dom_sf"/>
</dbReference>
<keyword evidence="2 5" id="KW-0067">ATP-binding</keyword>
<dbReference type="CDD" id="cd01374">
    <property type="entry name" value="KISc_CENP_E"/>
    <property type="match status" value="1"/>
</dbReference>
<dbReference type="Gene3D" id="3.40.850.10">
    <property type="entry name" value="Kinesin motor domain"/>
    <property type="match status" value="1"/>
</dbReference>
<gene>
    <name evidence="10" type="ORF">FB192DRAFT_1380414</name>
</gene>
<reference evidence="10 11" key="1">
    <citation type="submission" date="2019-09" db="EMBL/GenBank/DDBJ databases">
        <authorList>
            <consortium name="DOE Joint Genome Institute"/>
            <person name="Mondo S.J."/>
            <person name="Navarro-Mendoza M.I."/>
            <person name="Perez-Arques C."/>
            <person name="Panchal S."/>
            <person name="Nicolas F.E."/>
            <person name="Ganguly P."/>
            <person name="Pangilinan J."/>
            <person name="Grigoriev I."/>
            <person name="Heitman J."/>
            <person name="Sanya K."/>
            <person name="Garre V."/>
        </authorList>
    </citation>
    <scope>NUCLEOTIDE SEQUENCE [LARGE SCALE GENOMIC DNA]</scope>
    <source>
        <strain evidence="10 11">MU402</strain>
    </source>
</reference>
<dbReference type="GO" id="GO:0007018">
    <property type="term" value="P:microtubule-based movement"/>
    <property type="evidence" value="ECO:0007669"/>
    <property type="project" value="InterPro"/>
</dbReference>
<feature type="binding site" evidence="5">
    <location>
        <begin position="156"/>
        <end position="163"/>
    </location>
    <ligand>
        <name>ATP</name>
        <dbReference type="ChEBI" id="CHEBI:30616"/>
    </ligand>
</feature>
<feature type="domain" description="Kinesin motor" evidence="9">
    <location>
        <begin position="72"/>
        <end position="395"/>
    </location>
</feature>
<evidence type="ECO:0000256" key="1">
    <source>
        <dbReference type="ARBA" id="ARBA00022741"/>
    </source>
</evidence>
<proteinExistence type="inferred from homology"/>
<dbReference type="GO" id="GO:0016787">
    <property type="term" value="F:hydrolase activity"/>
    <property type="evidence" value="ECO:0007669"/>
    <property type="project" value="UniProtKB-KW"/>
</dbReference>
<dbReference type="EMBL" id="JAAECE010000005">
    <property type="protein sequence ID" value="KAF1800376.1"/>
    <property type="molecule type" value="Genomic_DNA"/>
</dbReference>
<evidence type="ECO:0000256" key="6">
    <source>
        <dbReference type="RuleBase" id="RU000394"/>
    </source>
</evidence>
<dbReference type="InterPro" id="IPR019821">
    <property type="entry name" value="Kinesin_motor_CS"/>
</dbReference>
<dbReference type="FunFam" id="3.40.850.10:FF:000170">
    <property type="entry name" value="Kinesin-like protein"/>
    <property type="match status" value="1"/>
</dbReference>
<sequence length="870" mass="95756">MTTASHNDGPITPPATPLWNQSSAKFSSNIPIPMNSTTATSYPSPTTSSSRSSSSASLRPSFSTRSTSIRENVQVMVRCRPRSEKELEYDEEPCWLISPEEGLIEQARLKAPNSIRAFYYDNVVMGTDNAQVYKAGILDLVRSAMMGYNGTVFAYGQTASGKTYTMGTEKEPGVIPRAVQDVFSYIEEDTNGREYLLRVSYMEIYNEKIKDLLCVENTSPEIIEDKKGVYVRNLKEVIVKTSEEVMNCIKEGEGNRHISATDYNERSSRSHTIFQLVIESRSKGIPNSANRGVRLSQLNLIDLAGSEKVATDVERRKEGAYINKSLLTLGNVISKLTSDEPASHIPFRNSKLTRILQAALSGNARISVICTINPTFASKDESLNTLRFAQRAKLVKTAAKMTRILDNSELQNCLLQIAKLQTEMQEKNDLEAETRERLTNLLGLILTSSKGHEDNESQDSEMYARLSNITSDDLKNDATMRDVVARCEEGIAAQVTAHNKQMAKMINTLESMQDMIHVMEAARDKHQDALVKRDAHIDKLEQELSQVKANSMMRPSKMPVCTSSGPAISTSSSSSSSTSKKPTTAANPKKTMTPSSSSAPNLDMLTPAIQLATQKITEAISNGLQLDSNLNDDDYDMLSASSSSSTDLLSTAADISTAIHSIIRKVLLSSSSLHTNTMSQHDMDCDTSAITNAIQSAVQSAAATETAAPTTPNHTTKFTPIEEAVSFVRSSTSSSFIMESAVFIQQEEPLGSNVKEDAGLPQLVVQEEELDMHSQQDVAFSSSESDDVTDVLTEDDDEEQEEFSSVEELVQHVLDKREIMPKNNNKTKVSPTAPHYEPYTASIRQPSVLPVLFNRWTLFAAIVFVLSQLS</sequence>
<dbReference type="PROSITE" id="PS00411">
    <property type="entry name" value="KINESIN_MOTOR_1"/>
    <property type="match status" value="1"/>
</dbReference>
<feature type="compositionally biased region" description="Polar residues" evidence="8">
    <location>
        <begin position="18"/>
        <end position="30"/>
    </location>
</feature>
<dbReference type="Proteomes" id="UP000469890">
    <property type="component" value="Unassembled WGS sequence"/>
</dbReference>
<comment type="similarity">
    <text evidence="5 6">Belongs to the TRAFAC class myosin-kinesin ATPase superfamily. Kinesin family.</text>
</comment>
<dbReference type="GO" id="GO:0005524">
    <property type="term" value="F:ATP binding"/>
    <property type="evidence" value="ECO:0007669"/>
    <property type="project" value="UniProtKB-UniRule"/>
</dbReference>
<dbReference type="PRINTS" id="PR00380">
    <property type="entry name" value="KINESINHEAVY"/>
</dbReference>
<name>A0A8H4BE56_MUCCL</name>
<dbReference type="InterPro" id="IPR001752">
    <property type="entry name" value="Kinesin_motor_dom"/>
</dbReference>
<feature type="region of interest" description="Disordered" evidence="8">
    <location>
        <begin position="1"/>
        <end position="65"/>
    </location>
</feature>
<dbReference type="PANTHER" id="PTHR47968:SF75">
    <property type="entry name" value="CENTROMERE-ASSOCIATED PROTEIN E"/>
    <property type="match status" value="1"/>
</dbReference>
<feature type="compositionally biased region" description="Low complexity" evidence="8">
    <location>
        <begin position="562"/>
        <end position="594"/>
    </location>
</feature>
<keyword evidence="1 5" id="KW-0547">Nucleotide-binding</keyword>
<organism evidence="10 11">
    <name type="scientific">Mucor circinelloides f. lusitanicus</name>
    <name type="common">Mucor racemosus var. lusitanicus</name>
    <dbReference type="NCBI Taxonomy" id="29924"/>
    <lineage>
        <taxon>Eukaryota</taxon>
        <taxon>Fungi</taxon>
        <taxon>Fungi incertae sedis</taxon>
        <taxon>Mucoromycota</taxon>
        <taxon>Mucoromycotina</taxon>
        <taxon>Mucoromycetes</taxon>
        <taxon>Mucorales</taxon>
        <taxon>Mucorineae</taxon>
        <taxon>Mucoraceae</taxon>
        <taxon>Mucor</taxon>
    </lineage>
</organism>
<feature type="region of interest" description="Disordered" evidence="8">
    <location>
        <begin position="550"/>
        <end position="602"/>
    </location>
</feature>
<keyword evidence="4 5" id="KW-0505">Motor protein</keyword>
<evidence type="ECO:0000256" key="2">
    <source>
        <dbReference type="ARBA" id="ARBA00022840"/>
    </source>
</evidence>
<keyword evidence="3 7" id="KW-0175">Coiled coil</keyword>
<dbReference type="SMART" id="SM00129">
    <property type="entry name" value="KISc"/>
    <property type="match status" value="1"/>
</dbReference>